<evidence type="ECO:0000256" key="4">
    <source>
        <dbReference type="ARBA" id="ARBA00023136"/>
    </source>
</evidence>
<gene>
    <name evidence="7" type="ORF">MARI151_20766</name>
</gene>
<protein>
    <recommendedName>
        <fullName evidence="6">O-antigen ligase-related domain-containing protein</fullName>
    </recommendedName>
</protein>
<dbReference type="RefSeq" id="WP_159302608.1">
    <property type="nucleotide sequence ID" value="NZ_LR733271.1"/>
</dbReference>
<comment type="subcellular location">
    <subcellularLocation>
        <location evidence="1">Membrane</location>
        <topology evidence="1">Multi-pass membrane protein</topology>
    </subcellularLocation>
</comment>
<name>A0A653R3U2_9FLAO</name>
<keyword evidence="8" id="KW-1185">Reference proteome</keyword>
<accession>A0A653R3U2</accession>
<evidence type="ECO:0000256" key="1">
    <source>
        <dbReference type="ARBA" id="ARBA00004141"/>
    </source>
</evidence>
<dbReference type="Proteomes" id="UP000430202">
    <property type="component" value="Unassembled WGS sequence"/>
</dbReference>
<dbReference type="AlphaFoldDB" id="A0A653R3U2"/>
<evidence type="ECO:0000256" key="3">
    <source>
        <dbReference type="ARBA" id="ARBA00022989"/>
    </source>
</evidence>
<feature type="transmembrane region" description="Helical" evidence="5">
    <location>
        <begin position="391"/>
        <end position="410"/>
    </location>
</feature>
<keyword evidence="2 5" id="KW-0812">Transmembrane</keyword>
<feature type="transmembrane region" description="Helical" evidence="5">
    <location>
        <begin position="116"/>
        <end position="135"/>
    </location>
</feature>
<dbReference type="Pfam" id="PF04932">
    <property type="entry name" value="Wzy_C"/>
    <property type="match status" value="1"/>
</dbReference>
<feature type="transmembrane region" description="Helical" evidence="5">
    <location>
        <begin position="57"/>
        <end position="76"/>
    </location>
</feature>
<feature type="domain" description="O-antigen ligase-related" evidence="6">
    <location>
        <begin position="216"/>
        <end position="375"/>
    </location>
</feature>
<dbReference type="PANTHER" id="PTHR37422">
    <property type="entry name" value="TEICHURONIC ACID BIOSYNTHESIS PROTEIN TUAE"/>
    <property type="match status" value="1"/>
</dbReference>
<proteinExistence type="predicted"/>
<organism evidence="7 8">
    <name type="scientific">Maribacter litoralis</name>
    <dbReference type="NCBI Taxonomy" id="2059726"/>
    <lineage>
        <taxon>Bacteria</taxon>
        <taxon>Pseudomonadati</taxon>
        <taxon>Bacteroidota</taxon>
        <taxon>Flavobacteriia</taxon>
        <taxon>Flavobacteriales</taxon>
        <taxon>Flavobacteriaceae</taxon>
        <taxon>Maribacter</taxon>
    </lineage>
</organism>
<evidence type="ECO:0000256" key="2">
    <source>
        <dbReference type="ARBA" id="ARBA00022692"/>
    </source>
</evidence>
<feature type="transmembrane region" description="Helical" evidence="5">
    <location>
        <begin position="82"/>
        <end position="104"/>
    </location>
</feature>
<feature type="transmembrane region" description="Helical" evidence="5">
    <location>
        <begin position="183"/>
        <end position="201"/>
    </location>
</feature>
<dbReference type="InterPro" id="IPR051533">
    <property type="entry name" value="WaaL-like"/>
</dbReference>
<dbReference type="GO" id="GO:0016020">
    <property type="term" value="C:membrane"/>
    <property type="evidence" value="ECO:0007669"/>
    <property type="project" value="UniProtKB-SubCell"/>
</dbReference>
<evidence type="ECO:0000313" key="7">
    <source>
        <dbReference type="EMBL" id="VXB50164.1"/>
    </source>
</evidence>
<evidence type="ECO:0000259" key="6">
    <source>
        <dbReference type="Pfam" id="PF04932"/>
    </source>
</evidence>
<feature type="transmembrane region" description="Helical" evidence="5">
    <location>
        <begin position="255"/>
        <end position="274"/>
    </location>
</feature>
<dbReference type="InterPro" id="IPR007016">
    <property type="entry name" value="O-antigen_ligase-rel_domated"/>
</dbReference>
<dbReference type="EMBL" id="CABWLR010000002">
    <property type="protein sequence ID" value="VXB50164.1"/>
    <property type="molecule type" value="Genomic_DNA"/>
</dbReference>
<evidence type="ECO:0000313" key="8">
    <source>
        <dbReference type="Proteomes" id="UP000430202"/>
    </source>
</evidence>
<evidence type="ECO:0000256" key="5">
    <source>
        <dbReference type="SAM" id="Phobius"/>
    </source>
</evidence>
<keyword evidence="3 5" id="KW-1133">Transmembrane helix</keyword>
<feature type="transmembrane region" description="Helical" evidence="5">
    <location>
        <begin position="12"/>
        <end position="45"/>
    </location>
</feature>
<feature type="transmembrane region" description="Helical" evidence="5">
    <location>
        <begin position="232"/>
        <end position="248"/>
    </location>
</feature>
<sequence>MPKQKVFQNIPYFLLFTLSFFPIMKANIASMLGMLYLATTLLFYWNNFKNRFNKLGLKPLIANCGFYILLVISIVYSNDYFIAFKSLQASLLLLFFPAITLYFLPRIKKSTLEYFSYGFIISVFILLVYFYNLLIEALEVDRIYKLSEKTFLEQLKALNTYPYEFVLSKAYKHLEVLFESHKVYLSLQFLVAIVLSVNLIVKHKVNNLKKVVLTFLILLFMVAIIYTQAITTVLTLFLLIITFPFFYFEGSLKKVVYLSLLIILGFFSLNSGFFKTYSNKNTTSVIKLLKSISENDLEEGTDKRIYIYSCSIQLIKNNVIFGYGVGDVQNELNNCYQENDYVVAEYESVGSNINSHNYYLNLWLAGGIITLLFFLFMLFTNLQIAIKSNSFCYGFFLLIFTIGLLTENILVRMSGVFLFAILNTLFHSLNHLNDQREN</sequence>
<feature type="transmembrane region" description="Helical" evidence="5">
    <location>
        <begin position="358"/>
        <end position="379"/>
    </location>
</feature>
<feature type="transmembrane region" description="Helical" evidence="5">
    <location>
        <begin position="208"/>
        <end position="226"/>
    </location>
</feature>
<dbReference type="PANTHER" id="PTHR37422:SF13">
    <property type="entry name" value="LIPOPOLYSACCHARIDE BIOSYNTHESIS PROTEIN PA4999-RELATED"/>
    <property type="match status" value="1"/>
</dbReference>
<keyword evidence="4 5" id="KW-0472">Membrane</keyword>
<reference evidence="7 8" key="1">
    <citation type="submission" date="2019-10" db="EMBL/GenBank/DDBJ databases">
        <authorList>
            <person name="Karimi E."/>
        </authorList>
    </citation>
    <scope>NUCLEOTIDE SEQUENCE [LARGE SCALE GENOMIC DNA]</scope>
    <source>
        <strain evidence="7">Maribacter sp. 151</strain>
    </source>
</reference>